<evidence type="ECO:0000256" key="4">
    <source>
        <dbReference type="ARBA" id="ARBA00022691"/>
    </source>
</evidence>
<dbReference type="RefSeq" id="WP_345274759.1">
    <property type="nucleotide sequence ID" value="NZ_BAABJH010000007.1"/>
</dbReference>
<dbReference type="PROSITE" id="PS01278">
    <property type="entry name" value="MTTASE_RADICAL"/>
    <property type="match status" value="1"/>
</dbReference>
<evidence type="ECO:0000259" key="8">
    <source>
        <dbReference type="PROSITE" id="PS51449"/>
    </source>
</evidence>
<proteinExistence type="predicted"/>
<keyword evidence="3" id="KW-0808">Transferase</keyword>
<dbReference type="PROSITE" id="PS51918">
    <property type="entry name" value="RADICAL_SAM"/>
    <property type="match status" value="1"/>
</dbReference>
<keyword evidence="6" id="KW-0408">Iron</keyword>
<dbReference type="InterPro" id="IPR038135">
    <property type="entry name" value="Methylthiotransferase_N_sf"/>
</dbReference>
<evidence type="ECO:0000256" key="6">
    <source>
        <dbReference type="ARBA" id="ARBA00023004"/>
    </source>
</evidence>
<dbReference type="InterPro" id="IPR058240">
    <property type="entry name" value="rSAM_sf"/>
</dbReference>
<dbReference type="PANTHER" id="PTHR43020:SF2">
    <property type="entry name" value="MITOCHONDRIAL TRNA METHYLTHIOTRANSFERASE CDK5RAP1"/>
    <property type="match status" value="1"/>
</dbReference>
<dbReference type="PANTHER" id="PTHR43020">
    <property type="entry name" value="CDK5 REGULATORY SUBUNIT-ASSOCIATED PROTEIN 1"/>
    <property type="match status" value="1"/>
</dbReference>
<dbReference type="NCBIfam" id="TIGR00089">
    <property type="entry name" value="MiaB/RimO family radical SAM methylthiotransferase"/>
    <property type="match status" value="1"/>
</dbReference>
<dbReference type="Pfam" id="PF04055">
    <property type="entry name" value="Radical_SAM"/>
    <property type="match status" value="1"/>
</dbReference>
<dbReference type="SMART" id="SM00729">
    <property type="entry name" value="Elp3"/>
    <property type="match status" value="1"/>
</dbReference>
<dbReference type="NCBIfam" id="TIGR01579">
    <property type="entry name" value="MiaB-like-C"/>
    <property type="match status" value="1"/>
</dbReference>
<dbReference type="InterPro" id="IPR007197">
    <property type="entry name" value="rSAM"/>
</dbReference>
<dbReference type="Gene3D" id="3.80.30.20">
    <property type="entry name" value="tm_1862 like domain"/>
    <property type="match status" value="1"/>
</dbReference>
<evidence type="ECO:0000256" key="1">
    <source>
        <dbReference type="ARBA" id="ARBA00001966"/>
    </source>
</evidence>
<keyword evidence="4" id="KW-0949">S-adenosyl-L-methionine</keyword>
<feature type="domain" description="MTTase N-terminal" evidence="8">
    <location>
        <begin position="3"/>
        <end position="115"/>
    </location>
</feature>
<reference evidence="11" key="1">
    <citation type="journal article" date="2019" name="Int. J. Syst. Evol. Microbiol.">
        <title>The Global Catalogue of Microorganisms (GCM) 10K type strain sequencing project: providing services to taxonomists for standard genome sequencing and annotation.</title>
        <authorList>
            <consortium name="The Broad Institute Genomics Platform"/>
            <consortium name="The Broad Institute Genome Sequencing Center for Infectious Disease"/>
            <person name="Wu L."/>
            <person name="Ma J."/>
        </authorList>
    </citation>
    <scope>NUCLEOTIDE SEQUENCE [LARGE SCALE GENOMIC DNA]</scope>
    <source>
        <strain evidence="11">JCM 18274</strain>
    </source>
</reference>
<dbReference type="InterPro" id="IPR020612">
    <property type="entry name" value="Methylthiotransferase_CS"/>
</dbReference>
<dbReference type="Gene3D" id="3.40.50.12160">
    <property type="entry name" value="Methylthiotransferase, N-terminal domain"/>
    <property type="match status" value="1"/>
</dbReference>
<dbReference type="Pfam" id="PF00919">
    <property type="entry name" value="UPF0004"/>
    <property type="match status" value="1"/>
</dbReference>
<protein>
    <submittedName>
        <fullName evidence="10">tRNA (N(6)-L-threonylcarbamoyladenosine(37)-C(2))-methylthiotransferase MtaB</fullName>
    </submittedName>
</protein>
<dbReference type="SFLD" id="SFLDG01082">
    <property type="entry name" value="B12-binding_domain_containing"/>
    <property type="match status" value="1"/>
</dbReference>
<keyword evidence="5" id="KW-0479">Metal-binding</keyword>
<evidence type="ECO:0000313" key="10">
    <source>
        <dbReference type="EMBL" id="GAA4900527.1"/>
    </source>
</evidence>
<dbReference type="InterPro" id="IPR013848">
    <property type="entry name" value="Methylthiotransferase_N"/>
</dbReference>
<organism evidence="10 11">
    <name type="scientific">Flaviramulus aquimarinus</name>
    <dbReference type="NCBI Taxonomy" id="1170456"/>
    <lineage>
        <taxon>Bacteria</taxon>
        <taxon>Pseudomonadati</taxon>
        <taxon>Bacteroidota</taxon>
        <taxon>Flavobacteriia</taxon>
        <taxon>Flavobacteriales</taxon>
        <taxon>Flavobacteriaceae</taxon>
        <taxon>Flaviramulus</taxon>
    </lineage>
</organism>
<accession>A0ABP9FFU7</accession>
<gene>
    <name evidence="10" type="primary">mtaB</name>
    <name evidence="10" type="ORF">GCM10023311_27710</name>
</gene>
<comment type="cofactor">
    <cofactor evidence="1">
        <name>[4Fe-4S] cluster</name>
        <dbReference type="ChEBI" id="CHEBI:49883"/>
    </cofactor>
</comment>
<dbReference type="Proteomes" id="UP001500433">
    <property type="component" value="Unassembled WGS sequence"/>
</dbReference>
<dbReference type="InterPro" id="IPR023404">
    <property type="entry name" value="rSAM_horseshoe"/>
</dbReference>
<dbReference type="SUPFAM" id="SSF102114">
    <property type="entry name" value="Radical SAM enzymes"/>
    <property type="match status" value="1"/>
</dbReference>
<evidence type="ECO:0000256" key="5">
    <source>
        <dbReference type="ARBA" id="ARBA00022723"/>
    </source>
</evidence>
<dbReference type="EMBL" id="BAABJH010000007">
    <property type="protein sequence ID" value="GAA4900527.1"/>
    <property type="molecule type" value="Genomic_DNA"/>
</dbReference>
<dbReference type="SFLD" id="SFLDS00029">
    <property type="entry name" value="Radical_SAM"/>
    <property type="match status" value="1"/>
</dbReference>
<evidence type="ECO:0000256" key="2">
    <source>
        <dbReference type="ARBA" id="ARBA00022485"/>
    </source>
</evidence>
<name>A0ABP9FFU7_9FLAO</name>
<evidence type="ECO:0000259" key="9">
    <source>
        <dbReference type="PROSITE" id="PS51918"/>
    </source>
</evidence>
<dbReference type="SFLD" id="SFLDG01061">
    <property type="entry name" value="methylthiotransferase"/>
    <property type="match status" value="1"/>
</dbReference>
<dbReference type="PROSITE" id="PS51449">
    <property type="entry name" value="MTTASE_N"/>
    <property type="match status" value="1"/>
</dbReference>
<feature type="domain" description="Radical SAM core" evidence="9">
    <location>
        <begin position="138"/>
        <end position="372"/>
    </location>
</feature>
<keyword evidence="11" id="KW-1185">Reference proteome</keyword>
<comment type="caution">
    <text evidence="10">The sequence shown here is derived from an EMBL/GenBank/DDBJ whole genome shotgun (WGS) entry which is preliminary data.</text>
</comment>
<evidence type="ECO:0000256" key="7">
    <source>
        <dbReference type="ARBA" id="ARBA00023014"/>
    </source>
</evidence>
<sequence>MNKKVAFYTLGCKLNFSETSTIARNFNSEGFDRVDFSEKADIYVINTCSVTENADKRFKTIVKQAQKANPDAFLVAIGCYAQLKPQELADVNGVDLVLGATEKFKITDYINDLSKNDLGEVHSCEIEEVDFYVGSYSIGDRTRAFLKVQDGCDYKCTYCTIPLARGISRSDTMENVLENAQDISKQNIKEIVLTGVNIGDYGKGEFGNKKHKHTFLDLVAELDKVKGIERLRISSIEPNLLKNETIDLVSKSRAFVPHFHIPLQSGNNEILKKMKRRYMRELYVDRVSKIKEVMPNACIGVDVIVGFPGETDTHFLETYNFLNELNISYLHVFTYSERDNTEAAEMDGVVPNNIRRKRSKMLRGLSVKKRRAFYESQIGTTRTVLFESENKEGFIQGFTENYVKVKTPWNPQLVNTLHQVELTKIDDDGLVRFEFANELVV</sequence>
<dbReference type="InterPro" id="IPR006638">
    <property type="entry name" value="Elp3/MiaA/NifB-like_rSAM"/>
</dbReference>
<dbReference type="InterPro" id="IPR005839">
    <property type="entry name" value="Methylthiotransferase"/>
</dbReference>
<evidence type="ECO:0000313" key="11">
    <source>
        <dbReference type="Proteomes" id="UP001500433"/>
    </source>
</evidence>
<keyword evidence="2" id="KW-0004">4Fe-4S</keyword>
<keyword evidence="7" id="KW-0411">Iron-sulfur</keyword>
<evidence type="ECO:0000256" key="3">
    <source>
        <dbReference type="ARBA" id="ARBA00022679"/>
    </source>
</evidence>
<dbReference type="InterPro" id="IPR006467">
    <property type="entry name" value="MiaB-like_bact"/>
</dbReference>